<evidence type="ECO:0000256" key="1">
    <source>
        <dbReference type="ARBA" id="ARBA00004653"/>
    </source>
</evidence>
<dbReference type="GO" id="GO:0006888">
    <property type="term" value="P:endoplasmic reticulum to Golgi vesicle-mediated transport"/>
    <property type="evidence" value="ECO:0007669"/>
    <property type="project" value="InterPro"/>
</dbReference>
<feature type="transmembrane region" description="Helical" evidence="7">
    <location>
        <begin position="34"/>
        <end position="51"/>
    </location>
</feature>
<evidence type="ECO:0000256" key="2">
    <source>
        <dbReference type="ARBA" id="ARBA00022692"/>
    </source>
</evidence>
<dbReference type="InterPro" id="IPR045176">
    <property type="entry name" value="Got1"/>
</dbReference>
<dbReference type="GO" id="GO:0000139">
    <property type="term" value="C:Golgi membrane"/>
    <property type="evidence" value="ECO:0007669"/>
    <property type="project" value="UniProtKB-SubCell"/>
</dbReference>
<reference evidence="8 9" key="1">
    <citation type="submission" date="2023-11" db="EMBL/GenBank/DDBJ databases">
        <title>Dfirmibasis_genome.</title>
        <authorList>
            <person name="Edelbroek B."/>
            <person name="Kjellin J."/>
            <person name="Jerlstrom-Hultqvist J."/>
            <person name="Soderbom F."/>
        </authorList>
    </citation>
    <scope>NUCLEOTIDE SEQUENCE [LARGE SCALE GENOMIC DNA]</scope>
    <source>
        <strain evidence="8 9">TNS-C-14</strain>
    </source>
</reference>
<gene>
    <name evidence="8" type="ORF">RB653_003745</name>
</gene>
<evidence type="ECO:0000313" key="8">
    <source>
        <dbReference type="EMBL" id="KAK5582162.1"/>
    </source>
</evidence>
<evidence type="ECO:0000256" key="6">
    <source>
        <dbReference type="ARBA" id="ARBA00025799"/>
    </source>
</evidence>
<comment type="subcellular location">
    <subcellularLocation>
        <location evidence="1">Golgi apparatus membrane</location>
        <topology evidence="1">Multi-pass membrane protein</topology>
    </subcellularLocation>
</comment>
<dbReference type="AlphaFoldDB" id="A0AAN7U598"/>
<dbReference type="InterPro" id="IPR007305">
    <property type="entry name" value="Vesicle_transpt_Got1/SFT2"/>
</dbReference>
<organism evidence="8 9">
    <name type="scientific">Dictyostelium firmibasis</name>
    <dbReference type="NCBI Taxonomy" id="79012"/>
    <lineage>
        <taxon>Eukaryota</taxon>
        <taxon>Amoebozoa</taxon>
        <taxon>Evosea</taxon>
        <taxon>Eumycetozoa</taxon>
        <taxon>Dictyostelia</taxon>
        <taxon>Dictyosteliales</taxon>
        <taxon>Dictyosteliaceae</taxon>
        <taxon>Dictyostelium</taxon>
    </lineage>
</organism>
<dbReference type="PANTHER" id="PTHR21493">
    <property type="entry name" value="CGI-141-RELATED/LIPASE CONTAINING PROTEIN"/>
    <property type="match status" value="1"/>
</dbReference>
<proteinExistence type="inferred from homology"/>
<evidence type="ECO:0000256" key="7">
    <source>
        <dbReference type="SAM" id="Phobius"/>
    </source>
</evidence>
<feature type="transmembrane region" description="Helical" evidence="7">
    <location>
        <begin position="63"/>
        <end position="84"/>
    </location>
</feature>
<dbReference type="PANTHER" id="PTHR21493:SF9">
    <property type="entry name" value="GOLGI TRANSPORT PROTEIN 1-RELATED"/>
    <property type="match status" value="1"/>
</dbReference>
<evidence type="ECO:0000313" key="9">
    <source>
        <dbReference type="Proteomes" id="UP001344447"/>
    </source>
</evidence>
<keyword evidence="3 7" id="KW-1133">Transmembrane helix</keyword>
<feature type="transmembrane region" description="Helical" evidence="7">
    <location>
        <begin position="90"/>
        <end position="108"/>
    </location>
</feature>
<dbReference type="GO" id="GO:0005829">
    <property type="term" value="C:cytosol"/>
    <property type="evidence" value="ECO:0007669"/>
    <property type="project" value="GOC"/>
</dbReference>
<feature type="transmembrane region" description="Helical" evidence="7">
    <location>
        <begin position="9"/>
        <end position="28"/>
    </location>
</feature>
<name>A0AAN7U598_9MYCE</name>
<accession>A0AAN7U598</accession>
<comment type="caution">
    <text evidence="8">The sequence shown here is derived from an EMBL/GenBank/DDBJ whole genome shotgun (WGS) entry which is preliminary data.</text>
</comment>
<sequence length="138" mass="15343">MFTDQQKIGAMLSAMGLFFGFLGVLLFLDRNLLALGNLLLVSGIVLILGLQKTTKFFAQKKKIKGTILFFFGIIVLLVTRWTFVGMVIEIFGFVNLFGDAFPIVISILRKLPIIGNILNHPIVNRVLQKADSGNELPF</sequence>
<keyword evidence="4" id="KW-0333">Golgi apparatus</keyword>
<dbReference type="Pfam" id="PF04178">
    <property type="entry name" value="Got1"/>
    <property type="match status" value="1"/>
</dbReference>
<dbReference type="EMBL" id="JAVFKY010000001">
    <property type="protein sequence ID" value="KAK5582162.1"/>
    <property type="molecule type" value="Genomic_DNA"/>
</dbReference>
<dbReference type="Proteomes" id="UP001344447">
    <property type="component" value="Unassembled WGS sequence"/>
</dbReference>
<evidence type="ECO:0000256" key="5">
    <source>
        <dbReference type="ARBA" id="ARBA00023136"/>
    </source>
</evidence>
<keyword evidence="9" id="KW-1185">Reference proteome</keyword>
<keyword evidence="5 7" id="KW-0472">Membrane</keyword>
<dbReference type="GO" id="GO:0042147">
    <property type="term" value="P:retrograde transport, endosome to Golgi"/>
    <property type="evidence" value="ECO:0007669"/>
    <property type="project" value="InterPro"/>
</dbReference>
<dbReference type="GO" id="GO:0005783">
    <property type="term" value="C:endoplasmic reticulum"/>
    <property type="evidence" value="ECO:0007669"/>
    <property type="project" value="TreeGrafter"/>
</dbReference>
<evidence type="ECO:0000256" key="3">
    <source>
        <dbReference type="ARBA" id="ARBA00022989"/>
    </source>
</evidence>
<comment type="similarity">
    <text evidence="6">Belongs to the GOT1 family.</text>
</comment>
<protein>
    <submittedName>
        <fullName evidence="8">Uncharacterized protein</fullName>
    </submittedName>
</protein>
<evidence type="ECO:0000256" key="4">
    <source>
        <dbReference type="ARBA" id="ARBA00023034"/>
    </source>
</evidence>
<keyword evidence="2 7" id="KW-0812">Transmembrane</keyword>